<dbReference type="PANTHER" id="PTHR42916">
    <property type="entry name" value="2-SUCCINYL-5-ENOLPYRUVYL-6-HYDROXY-3-CYCLOHEXENE-1-CARBOXYLATE SYNTHASE"/>
    <property type="match status" value="1"/>
</dbReference>
<dbReference type="RefSeq" id="WP_059060448.1">
    <property type="nucleotide sequence ID" value="NZ_LN879502.1"/>
</dbReference>
<feature type="domain" description="Serine aminopeptidase S33" evidence="1">
    <location>
        <begin position="42"/>
        <end position="203"/>
    </location>
</feature>
<dbReference type="AlphaFoldDB" id="A0A0U5JFB4"/>
<protein>
    <submittedName>
        <fullName evidence="2">Putative 2-succinyl-6-hydroxy-2,4-cyclohexadiene-1-carboxylate synthase</fullName>
        <ecNumber evidence="2">4.2.99.20</ecNumber>
    </submittedName>
</protein>
<dbReference type="Pfam" id="PF12146">
    <property type="entry name" value="Hydrolase_4"/>
    <property type="match status" value="1"/>
</dbReference>
<evidence type="ECO:0000313" key="2">
    <source>
        <dbReference type="EMBL" id="CUI16438.1"/>
    </source>
</evidence>
<dbReference type="Proteomes" id="UP000069902">
    <property type="component" value="Chromosome cPNK"/>
</dbReference>
<dbReference type="EC" id="4.2.99.20" evidence="2"/>
<evidence type="ECO:0000259" key="1">
    <source>
        <dbReference type="Pfam" id="PF12146"/>
    </source>
</evidence>
<dbReference type="InterPro" id="IPR029058">
    <property type="entry name" value="AB_hydrolase_fold"/>
</dbReference>
<organism evidence="2 3">
    <name type="scientific">Candidatus Protochlamydia naegleriophila</name>
    <dbReference type="NCBI Taxonomy" id="389348"/>
    <lineage>
        <taxon>Bacteria</taxon>
        <taxon>Pseudomonadati</taxon>
        <taxon>Chlamydiota</taxon>
        <taxon>Chlamydiia</taxon>
        <taxon>Parachlamydiales</taxon>
        <taxon>Parachlamydiaceae</taxon>
        <taxon>Candidatus Protochlamydia</taxon>
    </lineage>
</organism>
<dbReference type="EMBL" id="LN879502">
    <property type="protein sequence ID" value="CUI16438.1"/>
    <property type="molecule type" value="Genomic_DNA"/>
</dbReference>
<dbReference type="STRING" id="389348.PNK_0813"/>
<dbReference type="InParanoid" id="A0A0U5JFB4"/>
<dbReference type="PATRIC" id="fig|389348.3.peg.892"/>
<gene>
    <name evidence="2" type="primary">menH</name>
    <name evidence="2" type="ORF">PNK_0813</name>
</gene>
<dbReference type="PANTHER" id="PTHR42916:SF1">
    <property type="entry name" value="PROTEIN PHYLLO, CHLOROPLASTIC"/>
    <property type="match status" value="1"/>
</dbReference>
<keyword evidence="3" id="KW-1185">Reference proteome</keyword>
<reference evidence="3" key="1">
    <citation type="submission" date="2015-09" db="EMBL/GenBank/DDBJ databases">
        <authorList>
            <person name="Bertelli C."/>
        </authorList>
    </citation>
    <scope>NUCLEOTIDE SEQUENCE [LARGE SCALE GENOMIC DNA]</scope>
    <source>
        <strain evidence="3">KNic</strain>
    </source>
</reference>
<evidence type="ECO:0000313" key="3">
    <source>
        <dbReference type="Proteomes" id="UP000069902"/>
    </source>
</evidence>
<name>A0A0U5JFB4_9BACT</name>
<proteinExistence type="predicted"/>
<accession>A0A0U5JFB4</accession>
<keyword evidence="2" id="KW-0456">Lyase</keyword>
<dbReference type="FunCoup" id="A0A0U5JFB4">
    <property type="interactions" value="77"/>
</dbReference>
<dbReference type="KEGG" id="pnl:PNK_0813"/>
<dbReference type="InterPro" id="IPR022742">
    <property type="entry name" value="Hydrolase_4"/>
</dbReference>
<dbReference type="SUPFAM" id="SSF53474">
    <property type="entry name" value="alpha/beta-Hydrolases"/>
    <property type="match status" value="1"/>
</dbReference>
<sequence>MNFPCALWAIHGFLGQTSDWNTLRMEQLQAVEIDSFSSSNMVTWAHQFNAYIESQASLPSVLMGYSLGGRLALHALCQKPSLWQAAIIVSAHPGLTQLDLKEERLKNDTIWAKRFEEEPWEQLMASWNHQAVFAQDGCPPDRQEKYYERLQLAKQLLSFSLGHQEDLRENIAALSMPVLWMVGEKDQKFCEAAKTVKLAHPLSKYLTIEQAGHRLMWARPLQFKQSVEQFLNSLNPERGQIKKSQ</sequence>
<dbReference type="GO" id="GO:0070205">
    <property type="term" value="F:2-succinyl-6-hydroxy-2,4-cyclohexadiene-1-carboxylate synthase activity"/>
    <property type="evidence" value="ECO:0007669"/>
    <property type="project" value="UniProtKB-EC"/>
</dbReference>
<dbReference type="Gene3D" id="3.40.50.1820">
    <property type="entry name" value="alpha/beta hydrolase"/>
    <property type="match status" value="1"/>
</dbReference>